<evidence type="ECO:0000313" key="2">
    <source>
        <dbReference type="EMBL" id="TKZ35406.1"/>
    </source>
</evidence>
<evidence type="ECO:0000313" key="3">
    <source>
        <dbReference type="Proteomes" id="UP000310168"/>
    </source>
</evidence>
<sequence length="251" mass="29630">MEINIIVICITAIIITFFIYMLFKDKAGGQVEWDTKTGKIKFKKSAEKVIERQQNEIDNIVDYYREYKPKISVKRLDAYKSFCIAIAFSTISIYKDVSRFMRHNNITDMHIADYDTYILKKIDFISSTYNNNFKNSGNEILKNISVKDILGAYSTLARQMIKDFFKTCYQTHLQLNERRQENVKKMNEQTDNPAERLNLLYSLMLNQMNDALDKDEEALYNLMLEINNVLIGLWHDILLEYIDEEVKQYGK</sequence>
<gene>
    <name evidence="2" type="ORF">EZH24_05470</name>
</gene>
<keyword evidence="1" id="KW-0812">Transmembrane</keyword>
<protein>
    <submittedName>
        <fullName evidence="2">Uncharacterized protein</fullName>
    </submittedName>
</protein>
<dbReference type="RefSeq" id="WP_137998132.1">
    <property type="nucleotide sequence ID" value="NZ_SJDU01000107.1"/>
</dbReference>
<feature type="transmembrane region" description="Helical" evidence="1">
    <location>
        <begin position="5"/>
        <end position="23"/>
    </location>
</feature>
<keyword evidence="1" id="KW-1133">Transmembrane helix</keyword>
<evidence type="ECO:0000256" key="1">
    <source>
        <dbReference type="SAM" id="Phobius"/>
    </source>
</evidence>
<comment type="caution">
    <text evidence="2">The sequence shown here is derived from an EMBL/GenBank/DDBJ whole genome shotgun (WGS) entry which is preliminary data.</text>
</comment>
<accession>A0ABY2TRA1</accession>
<reference evidence="2 3" key="1">
    <citation type="journal article" date="2019" name="Anaerobe">
        <title>Brachyspira catarrhinii sp. nov., an anaerobic intestinal spirochaete isolated from vervet monkeys may have been misidentified as Brachyspira aalborgi in previous studies.</title>
        <authorList>
            <person name="Phillips N.D."/>
            <person name="La T."/>
            <person name="Hampson D.J."/>
        </authorList>
    </citation>
    <scope>NUCLEOTIDE SEQUENCE [LARGE SCALE GENOMIC DNA]</scope>
    <source>
        <strain evidence="2 3">Z12</strain>
    </source>
</reference>
<proteinExistence type="predicted"/>
<organism evidence="2 3">
    <name type="scientific">Brachyspira catarrhinii</name>
    <dbReference type="NCBI Taxonomy" id="2528966"/>
    <lineage>
        <taxon>Bacteria</taxon>
        <taxon>Pseudomonadati</taxon>
        <taxon>Spirochaetota</taxon>
        <taxon>Spirochaetia</taxon>
        <taxon>Brachyspirales</taxon>
        <taxon>Brachyspiraceae</taxon>
        <taxon>Brachyspira</taxon>
    </lineage>
</organism>
<dbReference type="EMBL" id="SJDU01000107">
    <property type="protein sequence ID" value="TKZ35406.1"/>
    <property type="molecule type" value="Genomic_DNA"/>
</dbReference>
<keyword evidence="1" id="KW-0472">Membrane</keyword>
<dbReference type="Proteomes" id="UP000310168">
    <property type="component" value="Unassembled WGS sequence"/>
</dbReference>
<name>A0ABY2TRA1_9SPIR</name>
<keyword evidence="3" id="KW-1185">Reference proteome</keyword>